<dbReference type="Pfam" id="PF08843">
    <property type="entry name" value="AbiEii"/>
    <property type="match status" value="1"/>
</dbReference>
<evidence type="ECO:0000313" key="2">
    <source>
        <dbReference type="Proteomes" id="UP000325743"/>
    </source>
</evidence>
<evidence type="ECO:0000313" key="1">
    <source>
        <dbReference type="EMBL" id="QEZ43457.1"/>
    </source>
</evidence>
<dbReference type="EMBL" id="CP032518">
    <property type="protein sequence ID" value="QEZ43457.1"/>
    <property type="molecule type" value="Genomic_DNA"/>
</dbReference>
<reference evidence="1 2" key="1">
    <citation type="submission" date="2018-09" db="EMBL/GenBank/DDBJ databases">
        <title>Complete genome sequence of Cupriavidus oxalaticus T2, a bacterium capable of phenol tolerance and degradation.</title>
        <authorList>
            <person name="Yan J."/>
        </authorList>
    </citation>
    <scope>NUCLEOTIDE SEQUENCE [LARGE SCALE GENOMIC DNA]</scope>
    <source>
        <strain evidence="1 2">T2</strain>
    </source>
</reference>
<organism evidence="1 2">
    <name type="scientific">Cupriavidus oxalaticus</name>
    <dbReference type="NCBI Taxonomy" id="96344"/>
    <lineage>
        <taxon>Bacteria</taxon>
        <taxon>Pseudomonadati</taxon>
        <taxon>Pseudomonadota</taxon>
        <taxon>Betaproteobacteria</taxon>
        <taxon>Burkholderiales</taxon>
        <taxon>Burkholderiaceae</taxon>
        <taxon>Cupriavidus</taxon>
    </lineage>
</organism>
<dbReference type="InterPro" id="IPR014942">
    <property type="entry name" value="AbiEii"/>
</dbReference>
<dbReference type="AlphaFoldDB" id="A0A5P3VAS9"/>
<accession>A0A5P3VAS9</accession>
<gene>
    <name evidence="1" type="ORF">D2917_03875</name>
</gene>
<evidence type="ECO:0008006" key="3">
    <source>
        <dbReference type="Google" id="ProtNLM"/>
    </source>
</evidence>
<proteinExistence type="predicted"/>
<sequence>MPIVHELPATRPIDADSRSLLGDLDAAASQLGIRYFIGGATARQVILENVFGNQPGRRTHDIDIGICIADWAEHELLCQQLIAAGRFRPVDKNPHKLTYHRDGERVMVLDLIPFGDIEKPAASIAWPPAMDTVMNVAGFRQAFDAAIRIVVDDSLVVPFASLPGLAMLKLLAWHDRHGDDRRDATDLLTLLCSYESAGNQDRLFGQEADLLEKYDFDIDIAAAALLARDAAALARGAEAATKQIVTVLGDERVFQRLLDHMAFGDRQAVVGDGMDPRRVHPRMQAFRAEFLPLLGLER</sequence>
<protein>
    <recommendedName>
        <fullName evidence="3">Nucleotidyltransferase</fullName>
    </recommendedName>
</protein>
<dbReference type="RefSeq" id="WP_151069626.1">
    <property type="nucleotide sequence ID" value="NZ_CP032518.1"/>
</dbReference>
<name>A0A5P3VAS9_9BURK</name>
<dbReference type="Proteomes" id="UP000325743">
    <property type="component" value="Chromosome 1"/>
</dbReference>